<accession>A0ACB7XWZ8</accession>
<name>A0ACB7XWZ8_9ERIC</name>
<protein>
    <submittedName>
        <fullName evidence="1">Uncharacterized protein</fullName>
    </submittedName>
</protein>
<evidence type="ECO:0000313" key="1">
    <source>
        <dbReference type="EMBL" id="KAH7845719.1"/>
    </source>
</evidence>
<sequence>MRLRSRSAAEEGENDQVSNRVMTRSASNQKKFANRRMTRSSFKQQKGAEKPQQQQQQQQKKKRKRRRKKKKMTPLADDPTKIFRTPNIGRLRYSLRYFTPEESEAYQKRFHETEGFDMGKYPFEVSLSNPIREISLEEPSDGSLYSTEGAKRAIRDYNRKNRTKYQFVKLVRVCRGFCTGVMYYITFQAQQNGKAPSPPRNFQACVRRFIGMHIEFCREEKKPNLTEGSGEPSQQ</sequence>
<reference evidence="1 2" key="1">
    <citation type="journal article" date="2021" name="Hortic Res">
        <title>High-quality reference genome and annotation aids understanding of berry development for evergreen blueberry (Vaccinium darrowii).</title>
        <authorList>
            <person name="Yu J."/>
            <person name="Hulse-Kemp A.M."/>
            <person name="Babiker E."/>
            <person name="Staton M."/>
        </authorList>
    </citation>
    <scope>NUCLEOTIDE SEQUENCE [LARGE SCALE GENOMIC DNA]</scope>
    <source>
        <strain evidence="2">cv. NJ 8807/NJ 8810</strain>
        <tissue evidence="1">Young leaf</tissue>
    </source>
</reference>
<keyword evidence="2" id="KW-1185">Reference proteome</keyword>
<proteinExistence type="predicted"/>
<evidence type="ECO:0000313" key="2">
    <source>
        <dbReference type="Proteomes" id="UP000828048"/>
    </source>
</evidence>
<comment type="caution">
    <text evidence="1">The sequence shown here is derived from an EMBL/GenBank/DDBJ whole genome shotgun (WGS) entry which is preliminary data.</text>
</comment>
<dbReference type="Proteomes" id="UP000828048">
    <property type="component" value="Chromosome 5"/>
</dbReference>
<gene>
    <name evidence="1" type="ORF">Vadar_005183</name>
</gene>
<dbReference type="EMBL" id="CM037155">
    <property type="protein sequence ID" value="KAH7845719.1"/>
    <property type="molecule type" value="Genomic_DNA"/>
</dbReference>
<organism evidence="1 2">
    <name type="scientific">Vaccinium darrowii</name>
    <dbReference type="NCBI Taxonomy" id="229202"/>
    <lineage>
        <taxon>Eukaryota</taxon>
        <taxon>Viridiplantae</taxon>
        <taxon>Streptophyta</taxon>
        <taxon>Embryophyta</taxon>
        <taxon>Tracheophyta</taxon>
        <taxon>Spermatophyta</taxon>
        <taxon>Magnoliopsida</taxon>
        <taxon>eudicotyledons</taxon>
        <taxon>Gunneridae</taxon>
        <taxon>Pentapetalae</taxon>
        <taxon>asterids</taxon>
        <taxon>Ericales</taxon>
        <taxon>Ericaceae</taxon>
        <taxon>Vaccinioideae</taxon>
        <taxon>Vaccinieae</taxon>
        <taxon>Vaccinium</taxon>
    </lineage>
</organism>